<proteinExistence type="predicted"/>
<keyword evidence="1" id="KW-0472">Membrane</keyword>
<evidence type="ECO:0000259" key="2">
    <source>
        <dbReference type="Pfam" id="PF12215"/>
    </source>
</evidence>
<dbReference type="PANTHER" id="PTHR12654:SF2">
    <property type="entry name" value="NON-LYSOSOMAL GLUCOSYLCERAMIDASE"/>
    <property type="match status" value="1"/>
</dbReference>
<evidence type="ECO:0000256" key="1">
    <source>
        <dbReference type="SAM" id="Phobius"/>
    </source>
</evidence>
<dbReference type="Proteomes" id="UP000024635">
    <property type="component" value="Unassembled WGS sequence"/>
</dbReference>
<dbReference type="InterPro" id="IPR052566">
    <property type="entry name" value="Non-lysos_glucosylceramidase"/>
</dbReference>
<dbReference type="OrthoDB" id="5809959at2759"/>
<feature type="transmembrane region" description="Helical" evidence="1">
    <location>
        <begin position="20"/>
        <end position="40"/>
    </location>
</feature>
<dbReference type="AlphaFoldDB" id="A0A016UXY9"/>
<evidence type="ECO:0000313" key="4">
    <source>
        <dbReference type="Proteomes" id="UP000024635"/>
    </source>
</evidence>
<organism evidence="3 4">
    <name type="scientific">Ancylostoma ceylanicum</name>
    <dbReference type="NCBI Taxonomy" id="53326"/>
    <lineage>
        <taxon>Eukaryota</taxon>
        <taxon>Metazoa</taxon>
        <taxon>Ecdysozoa</taxon>
        <taxon>Nematoda</taxon>
        <taxon>Chromadorea</taxon>
        <taxon>Rhabditida</taxon>
        <taxon>Rhabditina</taxon>
        <taxon>Rhabditomorpha</taxon>
        <taxon>Strongyloidea</taxon>
        <taxon>Ancylostomatidae</taxon>
        <taxon>Ancylostomatinae</taxon>
        <taxon>Ancylostoma</taxon>
    </lineage>
</organism>
<comment type="caution">
    <text evidence="3">The sequence shown here is derived from an EMBL/GenBank/DDBJ whole genome shotgun (WGS) entry which is preliminary data.</text>
</comment>
<accession>A0A016UXY9</accession>
<protein>
    <recommendedName>
        <fullName evidence="2">Glycosyl-hydrolase family 116 N-terminal domain-containing protein</fullName>
    </recommendedName>
</protein>
<evidence type="ECO:0000313" key="3">
    <source>
        <dbReference type="EMBL" id="EYC20289.1"/>
    </source>
</evidence>
<dbReference type="STRING" id="53326.A0A016UXY9"/>
<keyword evidence="1" id="KW-0812">Transmembrane</keyword>
<name>A0A016UXY9_9BILA</name>
<dbReference type="Pfam" id="PF12215">
    <property type="entry name" value="Glyco_hydr_116N"/>
    <property type="match status" value="1"/>
</dbReference>
<dbReference type="InterPro" id="IPR024462">
    <property type="entry name" value="GH116_N"/>
</dbReference>
<dbReference type="PANTHER" id="PTHR12654">
    <property type="entry name" value="BILE ACID BETA-GLUCOSIDASE-RELATED"/>
    <property type="match status" value="1"/>
</dbReference>
<dbReference type="GO" id="GO:0008422">
    <property type="term" value="F:beta-glucosidase activity"/>
    <property type="evidence" value="ECO:0007669"/>
    <property type="project" value="TreeGrafter"/>
</dbReference>
<keyword evidence="1" id="KW-1133">Transmembrane helix</keyword>
<reference evidence="4" key="1">
    <citation type="journal article" date="2015" name="Nat. Genet.">
        <title>The genome and transcriptome of the zoonotic hookworm Ancylostoma ceylanicum identify infection-specific gene families.</title>
        <authorList>
            <person name="Schwarz E.M."/>
            <person name="Hu Y."/>
            <person name="Antoshechkin I."/>
            <person name="Miller M.M."/>
            <person name="Sternberg P.W."/>
            <person name="Aroian R.V."/>
        </authorList>
    </citation>
    <scope>NUCLEOTIDE SEQUENCE</scope>
    <source>
        <strain evidence="4">HY135</strain>
    </source>
</reference>
<gene>
    <name evidence="3" type="primary">Acey_s0022.g553</name>
    <name evidence="3" type="ORF">Y032_0022g553</name>
</gene>
<sequence length="310" mass="35607">MVILVREIVMHHVHHVVRNGITSFVVCSLFVGVNTTLLVWRRSLVFLVNKMMGGKVAAVAFEWCDDAKLVDNDFLVERRELTFVCLPVLCLKASGNSASVGSRFTLMCKAERSSSARRRAKMAAEDQLNNLDVQFEQARLPPELTGPGWKARGDRTPTDKRVPFNRPTAKQIFDALPFVRRYFFYWMRYTFDKEKLFINTFQPLKHKPFYGVPCGGIGCGAMGRDFRGGFCKFSLRPGLVEHKVDVIPANQFILSVRRDNCCVYQKVLCAADVVLNGQQLSAWDFSFPKKDLHYRYVILNHTFFFFSFWC</sequence>
<feature type="domain" description="Glycosyl-hydrolase family 116 N-terminal" evidence="2">
    <location>
        <begin position="211"/>
        <end position="295"/>
    </location>
</feature>
<dbReference type="EMBL" id="JARK01001358">
    <property type="protein sequence ID" value="EYC20289.1"/>
    <property type="molecule type" value="Genomic_DNA"/>
</dbReference>
<keyword evidence="4" id="KW-1185">Reference proteome</keyword>